<gene>
    <name evidence="2" type="ORF">OKIOD_LOCUS1888</name>
</gene>
<evidence type="ECO:0000313" key="2">
    <source>
        <dbReference type="EMBL" id="CAG5083270.1"/>
    </source>
</evidence>
<feature type="coiled-coil region" evidence="1">
    <location>
        <begin position="13"/>
        <end position="40"/>
    </location>
</feature>
<sequence>MSDSEEQRLTKIIEESKLAIKDASSKLDRIAKEKGEAEIKELRQKVEDLVGFELEQSNEELEAGNMKQEEIYAKIVKNLEEISKIEWKIRQRIPDYKSEHEDFKREKKEALEKMYKNG</sequence>
<organism evidence="2 3">
    <name type="scientific">Oikopleura dioica</name>
    <name type="common">Tunicate</name>
    <dbReference type="NCBI Taxonomy" id="34765"/>
    <lineage>
        <taxon>Eukaryota</taxon>
        <taxon>Metazoa</taxon>
        <taxon>Chordata</taxon>
        <taxon>Tunicata</taxon>
        <taxon>Appendicularia</taxon>
        <taxon>Copelata</taxon>
        <taxon>Oikopleuridae</taxon>
        <taxon>Oikopleura</taxon>
    </lineage>
</organism>
<keyword evidence="3" id="KW-1185">Reference proteome</keyword>
<evidence type="ECO:0000313" key="3">
    <source>
        <dbReference type="Proteomes" id="UP001158576"/>
    </source>
</evidence>
<keyword evidence="1" id="KW-0175">Coiled coil</keyword>
<name>A0ABN7RQ33_OIKDI</name>
<reference evidence="2 3" key="1">
    <citation type="submission" date="2021-04" db="EMBL/GenBank/DDBJ databases">
        <authorList>
            <person name="Bliznina A."/>
        </authorList>
    </citation>
    <scope>NUCLEOTIDE SEQUENCE [LARGE SCALE GENOMIC DNA]</scope>
</reference>
<evidence type="ECO:0000256" key="1">
    <source>
        <dbReference type="SAM" id="Coils"/>
    </source>
</evidence>
<proteinExistence type="predicted"/>
<protein>
    <submittedName>
        <fullName evidence="2">Oidioi.mRNA.OKI2018_I69.PAR.g10330.t1.cds</fullName>
    </submittedName>
</protein>
<dbReference type="EMBL" id="OU015568">
    <property type="protein sequence ID" value="CAG5083270.1"/>
    <property type="molecule type" value="Genomic_DNA"/>
</dbReference>
<dbReference type="Proteomes" id="UP001158576">
    <property type="component" value="Chromosome PAR"/>
</dbReference>
<accession>A0ABN7RQ33</accession>